<evidence type="ECO:0000256" key="1">
    <source>
        <dbReference type="SAM" id="MobiDB-lite"/>
    </source>
</evidence>
<dbReference type="SUPFAM" id="SSF50156">
    <property type="entry name" value="PDZ domain-like"/>
    <property type="match status" value="1"/>
</dbReference>
<dbReference type="KEGG" id="shx:MS3_00008396"/>
<feature type="compositionally biased region" description="Polar residues" evidence="1">
    <location>
        <begin position="42"/>
        <end position="53"/>
    </location>
</feature>
<evidence type="ECO:0000313" key="3">
    <source>
        <dbReference type="Proteomes" id="UP000471633"/>
    </source>
</evidence>
<dbReference type="InterPro" id="IPR001478">
    <property type="entry name" value="PDZ"/>
</dbReference>
<accession>A0A6A5D8T6</accession>
<dbReference type="RefSeq" id="XP_035587544.1">
    <property type="nucleotide sequence ID" value="XM_035732336.2"/>
</dbReference>
<reference evidence="2" key="2">
    <citation type="journal article" date="2019" name="Gigascience">
        <title>High-quality Schistosoma haematobium genome achieved by single-molecule and long-range sequencing.</title>
        <authorList>
            <person name="Stroehlein A.J."/>
            <person name="Korhonen P.K."/>
            <person name="Chong T.M."/>
            <person name="Lim Y.L."/>
            <person name="Chan K.G."/>
            <person name="Webster B."/>
            <person name="Rollinson D."/>
            <person name="Brindley P.J."/>
            <person name="Gasser R.B."/>
            <person name="Young N.D."/>
        </authorList>
    </citation>
    <scope>NUCLEOTIDE SEQUENCE</scope>
</reference>
<name>A0A6A5D8T6_SCHHA</name>
<proteinExistence type="predicted"/>
<comment type="caution">
    <text evidence="2">The sequence shown here is derived from an EMBL/GenBank/DDBJ whole genome shotgun (WGS) entry which is preliminary data.</text>
</comment>
<protein>
    <submittedName>
        <fullName evidence="2">Uncharacterized protein</fullName>
    </submittedName>
</protein>
<dbReference type="GeneID" id="24594788"/>
<dbReference type="Pfam" id="PF00595">
    <property type="entry name" value="PDZ"/>
    <property type="match status" value="1"/>
</dbReference>
<keyword evidence="3" id="KW-1185">Reference proteome</keyword>
<dbReference type="AlphaFoldDB" id="A0A6A5D8T6"/>
<dbReference type="Gene3D" id="2.30.42.10">
    <property type="match status" value="2"/>
</dbReference>
<dbReference type="CTD" id="24594788"/>
<dbReference type="PROSITE" id="PS50106">
    <property type="entry name" value="PDZ"/>
    <property type="match status" value="1"/>
</dbReference>
<gene>
    <name evidence="2" type="ORF">MS3_00008396</name>
</gene>
<dbReference type="EMBL" id="AMPZ03000006">
    <property type="protein sequence ID" value="KAH9581179.1"/>
    <property type="molecule type" value="Genomic_DNA"/>
</dbReference>
<evidence type="ECO:0000313" key="2">
    <source>
        <dbReference type="EMBL" id="KAH9581179.1"/>
    </source>
</evidence>
<dbReference type="SMART" id="SM00228">
    <property type="entry name" value="PDZ"/>
    <property type="match status" value="1"/>
</dbReference>
<reference evidence="2" key="3">
    <citation type="submission" date="2021-06" db="EMBL/GenBank/DDBJ databases">
        <title>Chromosome-level genome assembly for S. haematobium.</title>
        <authorList>
            <person name="Stroehlein A.J."/>
        </authorList>
    </citation>
    <scope>NUCLEOTIDE SEQUENCE</scope>
</reference>
<dbReference type="InterPro" id="IPR036034">
    <property type="entry name" value="PDZ_sf"/>
</dbReference>
<organism evidence="2 3">
    <name type="scientific">Schistosoma haematobium</name>
    <name type="common">Blood fluke</name>
    <dbReference type="NCBI Taxonomy" id="6185"/>
    <lineage>
        <taxon>Eukaryota</taxon>
        <taxon>Metazoa</taxon>
        <taxon>Spiralia</taxon>
        <taxon>Lophotrochozoa</taxon>
        <taxon>Platyhelminthes</taxon>
        <taxon>Trematoda</taxon>
        <taxon>Digenea</taxon>
        <taxon>Strigeidida</taxon>
        <taxon>Schistosomatoidea</taxon>
        <taxon>Schistosomatidae</taxon>
        <taxon>Schistosoma</taxon>
    </lineage>
</organism>
<feature type="region of interest" description="Disordered" evidence="1">
    <location>
        <begin position="33"/>
        <end position="53"/>
    </location>
</feature>
<sequence>MSEDDQNSKEIVTSYDEILEITGLLAMRDNSMSCVTEKKETPSSTDNANNGDVSNDDIVLPIQSCTQLPLSPSLVSLIEDGGPNCRTISIAKTKNNNIGFTFTEIKQGLFVSHVDERSSAKLNKVRFGDKIQCINDTEVTSYTQAKQLIEETHPTVNFSFIDCPYREVKTIYKIHGKCGLFINDGMILDRTKYFSAKSDKIPLNYYITEIDGHSTVRLLDEKIVLLVERANSPFSLHIVPQWFYEYLVFGLDPSGNELKKGKRTLFNCFHKS</sequence>
<reference evidence="2" key="4">
    <citation type="journal article" date="2022" name="PLoS Pathog.">
        <title>Chromosome-level genome of Schistosoma haematobium underpins genome-wide explorations of molecular variation.</title>
        <authorList>
            <person name="Stroehlein A.J."/>
            <person name="Korhonen P.K."/>
            <person name="Lee V.V."/>
            <person name="Ralph S.A."/>
            <person name="Mentink-Kane M."/>
            <person name="You H."/>
            <person name="McManus D.P."/>
            <person name="Tchuente L.T."/>
            <person name="Stothard J.R."/>
            <person name="Kaur P."/>
            <person name="Dudchenko O."/>
            <person name="Aiden E.L."/>
            <person name="Yang B."/>
            <person name="Yang H."/>
            <person name="Emery A.M."/>
            <person name="Webster B.L."/>
            <person name="Brindley P.J."/>
            <person name="Rollinson D."/>
            <person name="Chang B.C.H."/>
            <person name="Gasser R.B."/>
            <person name="Young N.D."/>
        </authorList>
    </citation>
    <scope>NUCLEOTIDE SEQUENCE</scope>
</reference>
<reference evidence="2" key="1">
    <citation type="journal article" date="2012" name="Nat. Genet.">
        <title>Whole-genome sequence of Schistosoma haematobium.</title>
        <authorList>
            <person name="Young N.D."/>
            <person name="Jex A.R."/>
            <person name="Li B."/>
            <person name="Liu S."/>
            <person name="Yang L."/>
            <person name="Xiong Z."/>
            <person name="Li Y."/>
            <person name="Cantacessi C."/>
            <person name="Hall R.S."/>
            <person name="Xu X."/>
            <person name="Chen F."/>
            <person name="Wu X."/>
            <person name="Zerlotini A."/>
            <person name="Oliveira G."/>
            <person name="Hofmann A."/>
            <person name="Zhang G."/>
            <person name="Fang X."/>
            <person name="Kang Y."/>
            <person name="Campbell B.E."/>
            <person name="Loukas A."/>
            <person name="Ranganathan S."/>
            <person name="Rollinson D."/>
            <person name="Rinaldi G."/>
            <person name="Brindley P.J."/>
            <person name="Yang H."/>
            <person name="Wang J."/>
            <person name="Wang J."/>
            <person name="Gasser R.B."/>
        </authorList>
    </citation>
    <scope>NUCLEOTIDE SEQUENCE</scope>
</reference>
<dbReference type="Proteomes" id="UP000471633">
    <property type="component" value="Unassembled WGS sequence"/>
</dbReference>